<evidence type="ECO:0000313" key="3">
    <source>
        <dbReference type="Proteomes" id="UP000019140"/>
    </source>
</evidence>
<name>W4M185_9BACT</name>
<dbReference type="Proteomes" id="UP000019140">
    <property type="component" value="Unassembled WGS sequence"/>
</dbReference>
<evidence type="ECO:0000313" key="2">
    <source>
        <dbReference type="EMBL" id="ETX03950.1"/>
    </source>
</evidence>
<keyword evidence="1" id="KW-0812">Transmembrane</keyword>
<feature type="transmembrane region" description="Helical" evidence="1">
    <location>
        <begin position="36"/>
        <end position="54"/>
    </location>
</feature>
<gene>
    <name evidence="2" type="ORF">ETSY2_31625</name>
</gene>
<evidence type="ECO:0000256" key="1">
    <source>
        <dbReference type="SAM" id="Phobius"/>
    </source>
</evidence>
<sequence>MNLSELALMILKANPVYIIVGAIGGAMIMLQVFDGWFAALIGIVVGILTGAYTSKEIRK</sequence>
<feature type="transmembrane region" description="Helical" evidence="1">
    <location>
        <begin position="7"/>
        <end position="30"/>
    </location>
</feature>
<comment type="caution">
    <text evidence="2">The sequence shown here is derived from an EMBL/GenBank/DDBJ whole genome shotgun (WGS) entry which is preliminary data.</text>
</comment>
<reference evidence="2 3" key="1">
    <citation type="journal article" date="2014" name="Nature">
        <title>An environmental bacterial taxon with a large and distinct metabolic repertoire.</title>
        <authorList>
            <person name="Wilson M.C."/>
            <person name="Mori T."/>
            <person name="Ruckert C."/>
            <person name="Uria A.R."/>
            <person name="Helf M.J."/>
            <person name="Takada K."/>
            <person name="Gernert C."/>
            <person name="Steffens U.A."/>
            <person name="Heycke N."/>
            <person name="Schmitt S."/>
            <person name="Rinke C."/>
            <person name="Helfrich E.J."/>
            <person name="Brachmann A.O."/>
            <person name="Gurgui C."/>
            <person name="Wakimoto T."/>
            <person name="Kracht M."/>
            <person name="Crusemann M."/>
            <person name="Hentschel U."/>
            <person name="Abe I."/>
            <person name="Matsunaga S."/>
            <person name="Kalinowski J."/>
            <person name="Takeyama H."/>
            <person name="Piel J."/>
        </authorList>
    </citation>
    <scope>NUCLEOTIDE SEQUENCE [LARGE SCALE GENOMIC DNA]</scope>
    <source>
        <strain evidence="3">TSY2</strain>
    </source>
</reference>
<protein>
    <submittedName>
        <fullName evidence="2">Uncharacterized protein</fullName>
    </submittedName>
</protein>
<accession>W4M185</accession>
<dbReference type="EMBL" id="AZHX01001344">
    <property type="protein sequence ID" value="ETX03950.1"/>
    <property type="molecule type" value="Genomic_DNA"/>
</dbReference>
<dbReference type="HOGENOM" id="CLU_2951676_0_0_7"/>
<keyword evidence="3" id="KW-1185">Reference proteome</keyword>
<dbReference type="AlphaFoldDB" id="W4M185"/>
<keyword evidence="1" id="KW-1133">Transmembrane helix</keyword>
<keyword evidence="1" id="KW-0472">Membrane</keyword>
<organism evidence="2 3">
    <name type="scientific">Candidatus Entotheonella gemina</name>
    <dbReference type="NCBI Taxonomy" id="1429439"/>
    <lineage>
        <taxon>Bacteria</taxon>
        <taxon>Pseudomonadati</taxon>
        <taxon>Nitrospinota/Tectimicrobiota group</taxon>
        <taxon>Candidatus Tectimicrobiota</taxon>
        <taxon>Candidatus Entotheonellia</taxon>
        <taxon>Candidatus Entotheonellales</taxon>
        <taxon>Candidatus Entotheonellaceae</taxon>
        <taxon>Candidatus Entotheonella</taxon>
    </lineage>
</organism>
<proteinExistence type="predicted"/>